<dbReference type="EMBL" id="LR590463">
    <property type="protein sequence ID" value="VTP61325.1"/>
    <property type="molecule type" value="Genomic_DNA"/>
</dbReference>
<name>A0A4U9HCG3_SERRU</name>
<feature type="transmembrane region" description="Helical" evidence="1">
    <location>
        <begin position="26"/>
        <end position="47"/>
    </location>
</feature>
<sequence length="56" mass="6070">MSTQINEAGRAPNGLLPLDERRYTRMGWMVILIGVVGFLAWAALAPLDKGVASSVR</sequence>
<reference evidence="2 3" key="1">
    <citation type="submission" date="2019-05" db="EMBL/GenBank/DDBJ databases">
        <authorList>
            <consortium name="Pathogen Informatics"/>
        </authorList>
    </citation>
    <scope>NUCLEOTIDE SEQUENCE [LARGE SCALE GENOMIC DNA]</scope>
    <source>
        <strain evidence="2 3">NCTC12971</strain>
    </source>
</reference>
<dbReference type="Proteomes" id="UP000307968">
    <property type="component" value="Chromosome"/>
</dbReference>
<dbReference type="AlphaFoldDB" id="A0A4U9HCG3"/>
<keyword evidence="1" id="KW-1133">Transmembrane helix</keyword>
<evidence type="ECO:0000313" key="2">
    <source>
        <dbReference type="EMBL" id="VTP61325.1"/>
    </source>
</evidence>
<protein>
    <submittedName>
        <fullName evidence="2">Uncharacterized protein</fullName>
    </submittedName>
</protein>
<keyword evidence="1" id="KW-0472">Membrane</keyword>
<keyword evidence="1" id="KW-0812">Transmembrane</keyword>
<proteinExistence type="predicted"/>
<gene>
    <name evidence="2" type="ORF">NCTC12971_01835</name>
</gene>
<evidence type="ECO:0000256" key="1">
    <source>
        <dbReference type="SAM" id="Phobius"/>
    </source>
</evidence>
<evidence type="ECO:0000313" key="3">
    <source>
        <dbReference type="Proteomes" id="UP000307968"/>
    </source>
</evidence>
<accession>A0A4U9HCG3</accession>
<organism evidence="2 3">
    <name type="scientific">Serratia rubidaea</name>
    <name type="common">Serratia marinorubra</name>
    <dbReference type="NCBI Taxonomy" id="61652"/>
    <lineage>
        <taxon>Bacteria</taxon>
        <taxon>Pseudomonadati</taxon>
        <taxon>Pseudomonadota</taxon>
        <taxon>Gammaproteobacteria</taxon>
        <taxon>Enterobacterales</taxon>
        <taxon>Yersiniaceae</taxon>
        <taxon>Serratia</taxon>
    </lineage>
</organism>